<dbReference type="Pfam" id="PF08395">
    <property type="entry name" value="7tm_7"/>
    <property type="match status" value="1"/>
</dbReference>
<feature type="transmembrane region" description="Helical" evidence="8">
    <location>
        <begin position="298"/>
        <end position="317"/>
    </location>
</feature>
<evidence type="ECO:0000256" key="1">
    <source>
        <dbReference type="ARBA" id="ARBA00004651"/>
    </source>
</evidence>
<feature type="transmembrane region" description="Helical" evidence="8">
    <location>
        <begin position="172"/>
        <end position="196"/>
    </location>
</feature>
<feature type="transmembrane region" description="Helical" evidence="8">
    <location>
        <begin position="337"/>
        <end position="355"/>
    </location>
</feature>
<evidence type="ECO:0000256" key="8">
    <source>
        <dbReference type="RuleBase" id="RU363108"/>
    </source>
</evidence>
<feature type="transmembrane region" description="Helical" evidence="8">
    <location>
        <begin position="43"/>
        <end position="64"/>
    </location>
</feature>
<keyword evidence="7 8" id="KW-0807">Transducer</keyword>
<comment type="caution">
    <text evidence="8">Lacks conserved residue(s) required for the propagation of feature annotation.</text>
</comment>
<keyword evidence="3 8" id="KW-0812">Transmembrane</keyword>
<keyword evidence="10" id="KW-1185">Reference proteome</keyword>
<evidence type="ECO:0000313" key="10">
    <source>
        <dbReference type="Proteomes" id="UP001562425"/>
    </source>
</evidence>
<evidence type="ECO:0000313" key="9">
    <source>
        <dbReference type="EMBL" id="KAL1375476.1"/>
    </source>
</evidence>
<feature type="transmembrane region" description="Helical" evidence="8">
    <location>
        <begin position="84"/>
        <end position="102"/>
    </location>
</feature>
<evidence type="ECO:0000256" key="4">
    <source>
        <dbReference type="ARBA" id="ARBA00022989"/>
    </source>
</evidence>
<dbReference type="GO" id="GO:0007165">
    <property type="term" value="P:signal transduction"/>
    <property type="evidence" value="ECO:0007669"/>
    <property type="project" value="UniProtKB-KW"/>
</dbReference>
<dbReference type="InterPro" id="IPR013604">
    <property type="entry name" value="7TM_chemorcpt"/>
</dbReference>
<evidence type="ECO:0000256" key="2">
    <source>
        <dbReference type="ARBA" id="ARBA00022475"/>
    </source>
</evidence>
<dbReference type="PANTHER" id="PTHR21143">
    <property type="entry name" value="INVERTEBRATE GUSTATORY RECEPTOR"/>
    <property type="match status" value="1"/>
</dbReference>
<dbReference type="GO" id="GO:0005886">
    <property type="term" value="C:plasma membrane"/>
    <property type="evidence" value="ECO:0007669"/>
    <property type="project" value="UniProtKB-SubCell"/>
</dbReference>
<dbReference type="Proteomes" id="UP001562425">
    <property type="component" value="Unassembled WGS sequence"/>
</dbReference>
<reference evidence="9 10" key="1">
    <citation type="submission" date="2024-05" db="EMBL/GenBank/DDBJ databases">
        <title>Culex pipiens pipiens assembly and annotation.</title>
        <authorList>
            <person name="Alout H."/>
            <person name="Durand T."/>
        </authorList>
    </citation>
    <scope>NUCLEOTIDE SEQUENCE [LARGE SCALE GENOMIC DNA]</scope>
    <source>
        <strain evidence="9">HA-2024</strain>
        <tissue evidence="9">Whole body</tissue>
    </source>
</reference>
<comment type="subcellular location">
    <subcellularLocation>
        <location evidence="1 8">Cell membrane</location>
        <topology evidence="1 8">Multi-pass membrane protein</topology>
    </subcellularLocation>
</comment>
<keyword evidence="5 8" id="KW-0472">Membrane</keyword>
<feature type="transmembrane region" description="Helical" evidence="8">
    <location>
        <begin position="13"/>
        <end position="31"/>
    </location>
</feature>
<protein>
    <recommendedName>
        <fullName evidence="8">Gustatory receptor</fullName>
    </recommendedName>
</protein>
<evidence type="ECO:0000256" key="3">
    <source>
        <dbReference type="ARBA" id="ARBA00022692"/>
    </source>
</evidence>
<dbReference type="EMBL" id="JBEHCU010012459">
    <property type="protein sequence ID" value="KAL1375476.1"/>
    <property type="molecule type" value="Genomic_DNA"/>
</dbReference>
<dbReference type="AlphaFoldDB" id="A0ABD1CGG2"/>
<evidence type="ECO:0000256" key="7">
    <source>
        <dbReference type="ARBA" id="ARBA00023224"/>
    </source>
</evidence>
<feature type="transmembrane region" description="Helical" evidence="8">
    <location>
        <begin position="131"/>
        <end position="152"/>
    </location>
</feature>
<comment type="function">
    <text evidence="8">Gustatory receptor which mediates acceptance or avoidance behavior, depending on its substrates.</text>
</comment>
<accession>A0ABD1CGG2</accession>
<keyword evidence="6 8" id="KW-0675">Receptor</keyword>
<comment type="similarity">
    <text evidence="8">Belongs to the insect chemoreceptor superfamily. Gustatory receptor (GR) family.</text>
</comment>
<keyword evidence="2 8" id="KW-1003">Cell membrane</keyword>
<keyword evidence="4 8" id="KW-1133">Transmembrane helix</keyword>
<name>A0ABD1CGG2_CULPP</name>
<feature type="transmembrane region" description="Helical" evidence="8">
    <location>
        <begin position="414"/>
        <end position="434"/>
    </location>
</feature>
<sequence>MLPSREALLLRCVLRYLYCSTVLVGIMPFGARIRRFVWCRVRLTWSVLVGLGTIGAVGFSFYRIVTLIEYPSIEIVRYLFYYEFVLRFGILSSCYVLVWVNIRRLRVCGNTVVVIFEKLRRFNVPWMDKKLVWYGVTKIVLVDITMCCLFAINFRFNKKSDPVPAFERAMNVYAVFVAAQVSNVCLCTMYLTSYLFRAINWQIRVITRSLCDCDVEVLSNGYVAICYLIAHLYRQINLQIADLVQKLCNFGSDHSHWSLKSTKQKQLFRQIATELDRLAYLHRDVTTVVQWFVKIFDFSLLVMIVWDFFIVMFAIFYTYTSLVQDIRDNVRPPWSKYGQSCSVAIFQAFQFYYIVSASALVTRRAEKTGLVLNRFFRAEVTERVEKAIEMFTIELLHQPYSIENCGMFKVDFTLMYSMVATITSYLIIMIQFQLSE</sequence>
<proteinExistence type="inferred from homology"/>
<dbReference type="PANTHER" id="PTHR21143:SF134">
    <property type="entry name" value="GUSTATORY RECEPTOR"/>
    <property type="match status" value="1"/>
</dbReference>
<organism evidence="9 10">
    <name type="scientific">Culex pipiens pipiens</name>
    <name type="common">Northern house mosquito</name>
    <dbReference type="NCBI Taxonomy" id="38569"/>
    <lineage>
        <taxon>Eukaryota</taxon>
        <taxon>Metazoa</taxon>
        <taxon>Ecdysozoa</taxon>
        <taxon>Arthropoda</taxon>
        <taxon>Hexapoda</taxon>
        <taxon>Insecta</taxon>
        <taxon>Pterygota</taxon>
        <taxon>Neoptera</taxon>
        <taxon>Endopterygota</taxon>
        <taxon>Diptera</taxon>
        <taxon>Nematocera</taxon>
        <taxon>Culicoidea</taxon>
        <taxon>Culicidae</taxon>
        <taxon>Culicinae</taxon>
        <taxon>Culicini</taxon>
        <taxon>Culex</taxon>
        <taxon>Culex</taxon>
    </lineage>
</organism>
<evidence type="ECO:0000256" key="6">
    <source>
        <dbReference type="ARBA" id="ARBA00023170"/>
    </source>
</evidence>
<gene>
    <name evidence="9" type="ORF">pipiens_004655</name>
</gene>
<evidence type="ECO:0000256" key="5">
    <source>
        <dbReference type="ARBA" id="ARBA00023136"/>
    </source>
</evidence>
<comment type="caution">
    <text evidence="9">The sequence shown here is derived from an EMBL/GenBank/DDBJ whole genome shotgun (WGS) entry which is preliminary data.</text>
</comment>